<evidence type="ECO:0000256" key="3">
    <source>
        <dbReference type="ARBA" id="ARBA00022679"/>
    </source>
</evidence>
<keyword evidence="2 6" id="KW-0489">Methyltransferase</keyword>
<evidence type="ECO:0000256" key="5">
    <source>
        <dbReference type="ARBA" id="ARBA00022747"/>
    </source>
</evidence>
<dbReference type="Gene3D" id="3.90.120.10">
    <property type="entry name" value="DNA Methylase, subunit A, domain 2"/>
    <property type="match status" value="1"/>
</dbReference>
<gene>
    <name evidence="8" type="ORF">F8566_44015</name>
</gene>
<keyword evidence="3 6" id="KW-0808">Transferase</keyword>
<evidence type="ECO:0000313" key="8">
    <source>
        <dbReference type="EMBL" id="KAB2340881.1"/>
    </source>
</evidence>
<dbReference type="PANTHER" id="PTHR10629:SF52">
    <property type="entry name" value="DNA (CYTOSINE-5)-METHYLTRANSFERASE 1"/>
    <property type="match status" value="1"/>
</dbReference>
<evidence type="ECO:0000313" key="9">
    <source>
        <dbReference type="Proteomes" id="UP000468735"/>
    </source>
</evidence>
<evidence type="ECO:0000256" key="4">
    <source>
        <dbReference type="ARBA" id="ARBA00022691"/>
    </source>
</evidence>
<dbReference type="InterPro" id="IPR001525">
    <property type="entry name" value="C5_MeTfrase"/>
</dbReference>
<dbReference type="GO" id="GO:0032259">
    <property type="term" value="P:methylation"/>
    <property type="evidence" value="ECO:0007669"/>
    <property type="project" value="UniProtKB-KW"/>
</dbReference>
<dbReference type="GO" id="GO:0044027">
    <property type="term" value="P:negative regulation of gene expression via chromosomal CpG island methylation"/>
    <property type="evidence" value="ECO:0007669"/>
    <property type="project" value="TreeGrafter"/>
</dbReference>
<evidence type="ECO:0000256" key="6">
    <source>
        <dbReference type="PROSITE-ProRule" id="PRU01016"/>
    </source>
</evidence>
<dbReference type="SUPFAM" id="SSF53335">
    <property type="entry name" value="S-adenosyl-L-methionine-dependent methyltransferases"/>
    <property type="match status" value="1"/>
</dbReference>
<dbReference type="Gene3D" id="3.40.50.150">
    <property type="entry name" value="Vaccinia Virus protein VP39"/>
    <property type="match status" value="1"/>
</dbReference>
<comment type="caution">
    <text evidence="8">The sequence shown here is derived from an EMBL/GenBank/DDBJ whole genome shotgun (WGS) entry which is preliminary data.</text>
</comment>
<feature type="active site" evidence="6">
    <location>
        <position position="84"/>
    </location>
</feature>
<protein>
    <recommendedName>
        <fullName evidence="1">DNA (cytosine-5-)-methyltransferase</fullName>
        <ecNumber evidence="1">2.1.1.37</ecNumber>
    </recommendedName>
</protein>
<keyword evidence="4 6" id="KW-0949">S-adenosyl-L-methionine</keyword>
<dbReference type="InterPro" id="IPR050390">
    <property type="entry name" value="C5-Methyltransferase"/>
</dbReference>
<dbReference type="GO" id="GO:0003886">
    <property type="term" value="F:DNA (cytosine-5-)-methyltransferase activity"/>
    <property type="evidence" value="ECO:0007669"/>
    <property type="project" value="UniProtKB-EC"/>
</dbReference>
<evidence type="ECO:0000256" key="2">
    <source>
        <dbReference type="ARBA" id="ARBA00022603"/>
    </source>
</evidence>
<name>A0A6H9Y7Y3_9ACTN</name>
<dbReference type="PROSITE" id="PS51679">
    <property type="entry name" value="SAM_MT_C5"/>
    <property type="match status" value="1"/>
</dbReference>
<comment type="similarity">
    <text evidence="6 7">Belongs to the class I-like SAM-binding methyltransferase superfamily. C5-methyltransferase family.</text>
</comment>
<dbReference type="EC" id="2.1.1.37" evidence="1"/>
<dbReference type="InterPro" id="IPR029063">
    <property type="entry name" value="SAM-dependent_MTases_sf"/>
</dbReference>
<dbReference type="PRINTS" id="PR00105">
    <property type="entry name" value="C5METTRFRASE"/>
</dbReference>
<sequence>MGDMARRISVIDLFCGVGGLSHGLMQAGLNVVAGFDIDPRCRYPFEKNIAAPFIEQDIRTVSKEQLEGLWKPGSIRLLAGCAPCQPFSPYRRGVDTTSEPQWSLLGEFARLAKESRPELVTMENVPRIMSSTIFREFASTLEEIGYGVSFKSCYGPEYGLPQERRRLVLIASRIGHINVPGGERKPGEFVTVRDAIYSLPVVHQGKTHDLDGMHKARALSPLNLKRIKASSPGGTWHDWPTELLSPCHARPSGATFRNVYARMEWDKPSPTITTMSYNFGTGRFGHPEQDRAITLREAAILQGFPKDYEFVRPGEPVEFNPIGRMIGNAVPPAIARAVGSALIAAVK</sequence>
<dbReference type="GO" id="GO:0003677">
    <property type="term" value="F:DNA binding"/>
    <property type="evidence" value="ECO:0007669"/>
    <property type="project" value="TreeGrafter"/>
</dbReference>
<organism evidence="8 9">
    <name type="scientific">Actinomadura rudentiformis</name>
    <dbReference type="NCBI Taxonomy" id="359158"/>
    <lineage>
        <taxon>Bacteria</taxon>
        <taxon>Bacillati</taxon>
        <taxon>Actinomycetota</taxon>
        <taxon>Actinomycetes</taxon>
        <taxon>Streptosporangiales</taxon>
        <taxon>Thermomonosporaceae</taxon>
        <taxon>Actinomadura</taxon>
    </lineage>
</organism>
<dbReference type="NCBIfam" id="TIGR00675">
    <property type="entry name" value="dcm"/>
    <property type="match status" value="1"/>
</dbReference>
<accession>A0A6H9Y7Y3</accession>
<reference evidence="8 9" key="1">
    <citation type="submission" date="2019-09" db="EMBL/GenBank/DDBJ databases">
        <title>Actinomadura physcomitrii sp. nov., a novel actinomycete isolated from moss [Physcomitrium sphaericum (Ludw) Fuernr].</title>
        <authorList>
            <person name="Zhuang X."/>
            <person name="Liu C."/>
        </authorList>
    </citation>
    <scope>NUCLEOTIDE SEQUENCE [LARGE SCALE GENOMIC DNA]</scope>
    <source>
        <strain evidence="8 9">HMC1</strain>
    </source>
</reference>
<keyword evidence="9" id="KW-1185">Reference proteome</keyword>
<dbReference type="GO" id="GO:0009307">
    <property type="term" value="P:DNA restriction-modification system"/>
    <property type="evidence" value="ECO:0007669"/>
    <property type="project" value="UniProtKB-KW"/>
</dbReference>
<dbReference type="OrthoDB" id="9813719at2"/>
<proteinExistence type="inferred from homology"/>
<dbReference type="EMBL" id="WBMT01000028">
    <property type="protein sequence ID" value="KAB2340881.1"/>
    <property type="molecule type" value="Genomic_DNA"/>
</dbReference>
<dbReference type="AlphaFoldDB" id="A0A6H9Y7Y3"/>
<dbReference type="Proteomes" id="UP000468735">
    <property type="component" value="Unassembled WGS sequence"/>
</dbReference>
<keyword evidence="5" id="KW-0680">Restriction system</keyword>
<dbReference type="PANTHER" id="PTHR10629">
    <property type="entry name" value="CYTOSINE-SPECIFIC METHYLTRANSFERASE"/>
    <property type="match status" value="1"/>
</dbReference>
<evidence type="ECO:0000256" key="1">
    <source>
        <dbReference type="ARBA" id="ARBA00011975"/>
    </source>
</evidence>
<evidence type="ECO:0000256" key="7">
    <source>
        <dbReference type="RuleBase" id="RU000416"/>
    </source>
</evidence>
<dbReference type="Pfam" id="PF00145">
    <property type="entry name" value="DNA_methylase"/>
    <property type="match status" value="1"/>
</dbReference>